<keyword evidence="2 11" id="KW-0997">Cell inner membrane</keyword>
<dbReference type="Pfam" id="PF00912">
    <property type="entry name" value="Transgly"/>
    <property type="match status" value="1"/>
</dbReference>
<dbReference type="AlphaFoldDB" id="A0A4Q2UD21"/>
<dbReference type="PANTHER" id="PTHR30400">
    <property type="entry name" value="MONOFUNCTIONAL BIOSYNTHETIC PEPTIDOGLYCAN TRANSGLYCOSYLASE"/>
    <property type="match status" value="1"/>
</dbReference>
<keyword evidence="8 11" id="KW-1133">Transmembrane helix</keyword>
<dbReference type="GO" id="GO:0008360">
    <property type="term" value="P:regulation of cell shape"/>
    <property type="evidence" value="ECO:0007669"/>
    <property type="project" value="UniProtKB-KW"/>
</dbReference>
<dbReference type="GO" id="GO:0005886">
    <property type="term" value="C:plasma membrane"/>
    <property type="evidence" value="ECO:0007669"/>
    <property type="project" value="UniProtKB-SubCell"/>
</dbReference>
<dbReference type="GO" id="GO:0009252">
    <property type="term" value="P:peptidoglycan biosynthetic process"/>
    <property type="evidence" value="ECO:0007669"/>
    <property type="project" value="UniProtKB-UniRule"/>
</dbReference>
<gene>
    <name evidence="11" type="primary">mtgA</name>
    <name evidence="13" type="ORF">D3273_04760</name>
</gene>
<evidence type="ECO:0000256" key="4">
    <source>
        <dbReference type="ARBA" id="ARBA00022679"/>
    </source>
</evidence>
<keyword evidence="9 11" id="KW-0472">Membrane</keyword>
<dbReference type="Gene3D" id="1.10.3810.10">
    <property type="entry name" value="Biosynthetic peptidoglycan transglycosylase-like"/>
    <property type="match status" value="1"/>
</dbReference>
<dbReference type="EC" id="2.4.99.28" evidence="11"/>
<comment type="subcellular location">
    <subcellularLocation>
        <location evidence="11">Cell inner membrane</location>
        <topology evidence="11">Single-pass membrane protein</topology>
    </subcellularLocation>
</comment>
<sequence length="217" mass="23448">MLRWAVRAAILAALLGAAALALQSAIRPVSTLMLARWALGQPVDRRWVPLSAVSPKLVASVILSEDGQFCREHGVDFGALREVIGDGDGAPSRGASTLTMQVAKNLFLWPGRSYLRKALEIPLAILLDGLWGKRKVLEAYLNVAEWGDGVYGIEAAAQRDFRVPAAALTARQAALLATALPNPVLRSVVQPSRRHRQLARRILDMQPIAGPHVACVE</sequence>
<dbReference type="HAMAP" id="MF_00766">
    <property type="entry name" value="PGT_MtgA"/>
    <property type="match status" value="1"/>
</dbReference>
<evidence type="ECO:0000256" key="8">
    <source>
        <dbReference type="ARBA" id="ARBA00022989"/>
    </source>
</evidence>
<comment type="caution">
    <text evidence="13">The sequence shown here is derived from an EMBL/GenBank/DDBJ whole genome shotgun (WGS) entry which is preliminary data.</text>
</comment>
<evidence type="ECO:0000256" key="5">
    <source>
        <dbReference type="ARBA" id="ARBA00022692"/>
    </source>
</evidence>
<dbReference type="GO" id="GO:0016763">
    <property type="term" value="F:pentosyltransferase activity"/>
    <property type="evidence" value="ECO:0007669"/>
    <property type="project" value="InterPro"/>
</dbReference>
<evidence type="ECO:0000256" key="3">
    <source>
        <dbReference type="ARBA" id="ARBA00022676"/>
    </source>
</evidence>
<dbReference type="PANTHER" id="PTHR30400:SF0">
    <property type="entry name" value="BIOSYNTHETIC PEPTIDOGLYCAN TRANSGLYCOSYLASE"/>
    <property type="match status" value="1"/>
</dbReference>
<comment type="similarity">
    <text evidence="11">Belongs to the glycosyltransferase 51 family.</text>
</comment>
<reference evidence="13 14" key="1">
    <citation type="submission" date="2018-12" db="EMBL/GenBank/DDBJ databases">
        <authorList>
            <person name="Grouzdev D.S."/>
            <person name="Krutkina M.S."/>
        </authorList>
    </citation>
    <scope>NUCLEOTIDE SEQUENCE [LARGE SCALE GENOMIC DNA]</scope>
    <source>
        <strain evidence="13 14">RmlP026</strain>
    </source>
</reference>
<proteinExistence type="inferred from homology"/>
<evidence type="ECO:0000256" key="1">
    <source>
        <dbReference type="ARBA" id="ARBA00022475"/>
    </source>
</evidence>
<evidence type="ECO:0000313" key="14">
    <source>
        <dbReference type="Proteomes" id="UP000290759"/>
    </source>
</evidence>
<reference evidence="13 14" key="2">
    <citation type="submission" date="2019-02" db="EMBL/GenBank/DDBJ databases">
        <title>'Lichenibacterium ramalinii' gen. nov. sp. nov., 'Lichenibacterium minor' gen. nov. sp. nov.</title>
        <authorList>
            <person name="Pankratov T."/>
        </authorList>
    </citation>
    <scope>NUCLEOTIDE SEQUENCE [LARGE SCALE GENOMIC DNA]</scope>
    <source>
        <strain evidence="13 14">RmlP026</strain>
    </source>
</reference>
<feature type="domain" description="Glycosyl transferase family 51" evidence="12">
    <location>
        <begin position="41"/>
        <end position="204"/>
    </location>
</feature>
<dbReference type="SUPFAM" id="SSF53955">
    <property type="entry name" value="Lysozyme-like"/>
    <property type="match status" value="1"/>
</dbReference>
<organism evidence="13 14">
    <name type="scientific">Lichenibacterium minor</name>
    <dbReference type="NCBI Taxonomy" id="2316528"/>
    <lineage>
        <taxon>Bacteria</taxon>
        <taxon>Pseudomonadati</taxon>
        <taxon>Pseudomonadota</taxon>
        <taxon>Alphaproteobacteria</taxon>
        <taxon>Hyphomicrobiales</taxon>
        <taxon>Lichenihabitantaceae</taxon>
        <taxon>Lichenibacterium</taxon>
    </lineage>
</organism>
<keyword evidence="10 11" id="KW-0961">Cell wall biogenesis/degradation</keyword>
<evidence type="ECO:0000259" key="12">
    <source>
        <dbReference type="Pfam" id="PF00912"/>
    </source>
</evidence>
<dbReference type="Proteomes" id="UP000290759">
    <property type="component" value="Unassembled WGS sequence"/>
</dbReference>
<dbReference type="GO" id="GO:0009274">
    <property type="term" value="C:peptidoglycan-based cell wall"/>
    <property type="evidence" value="ECO:0007669"/>
    <property type="project" value="InterPro"/>
</dbReference>
<keyword evidence="4 11" id="KW-0808">Transferase</keyword>
<comment type="catalytic activity">
    <reaction evidence="11">
        <text>[GlcNAc-(1-&gt;4)-Mur2Ac(oyl-L-Ala-gamma-D-Glu-L-Lys-D-Ala-D-Ala)](n)-di-trans,octa-cis-undecaprenyl diphosphate + beta-D-GlcNAc-(1-&gt;4)-Mur2Ac(oyl-L-Ala-gamma-D-Glu-L-Lys-D-Ala-D-Ala)-di-trans,octa-cis-undecaprenyl diphosphate = [GlcNAc-(1-&gt;4)-Mur2Ac(oyl-L-Ala-gamma-D-Glu-L-Lys-D-Ala-D-Ala)](n+1)-di-trans,octa-cis-undecaprenyl diphosphate + di-trans,octa-cis-undecaprenyl diphosphate + H(+)</text>
        <dbReference type="Rhea" id="RHEA:23708"/>
        <dbReference type="Rhea" id="RHEA-COMP:9602"/>
        <dbReference type="Rhea" id="RHEA-COMP:9603"/>
        <dbReference type="ChEBI" id="CHEBI:15378"/>
        <dbReference type="ChEBI" id="CHEBI:58405"/>
        <dbReference type="ChEBI" id="CHEBI:60033"/>
        <dbReference type="ChEBI" id="CHEBI:78435"/>
        <dbReference type="EC" id="2.4.99.28"/>
    </reaction>
</comment>
<dbReference type="InterPro" id="IPR001264">
    <property type="entry name" value="Glyco_trans_51"/>
</dbReference>
<dbReference type="InterPro" id="IPR023346">
    <property type="entry name" value="Lysozyme-like_dom_sf"/>
</dbReference>
<evidence type="ECO:0000256" key="9">
    <source>
        <dbReference type="ARBA" id="ARBA00023136"/>
    </source>
</evidence>
<evidence type="ECO:0000256" key="2">
    <source>
        <dbReference type="ARBA" id="ARBA00022519"/>
    </source>
</evidence>
<dbReference type="RefSeq" id="WP_129224020.1">
    <property type="nucleotide sequence ID" value="NZ_QYBB01000003.1"/>
</dbReference>
<comment type="pathway">
    <text evidence="11">Cell wall biogenesis; peptidoglycan biosynthesis.</text>
</comment>
<accession>A0A4Q2UD21</accession>
<dbReference type="GO" id="GO:0071555">
    <property type="term" value="P:cell wall organization"/>
    <property type="evidence" value="ECO:0007669"/>
    <property type="project" value="UniProtKB-KW"/>
</dbReference>
<dbReference type="UniPathway" id="UPA00219"/>
<dbReference type="GO" id="GO:0008955">
    <property type="term" value="F:peptidoglycan glycosyltransferase activity"/>
    <property type="evidence" value="ECO:0007669"/>
    <property type="project" value="UniProtKB-UniRule"/>
</dbReference>
<protein>
    <recommendedName>
        <fullName evidence="11">Biosynthetic peptidoglycan transglycosylase</fullName>
        <ecNumber evidence="11">2.4.99.28</ecNumber>
    </recommendedName>
    <alternativeName>
        <fullName evidence="11">Glycan polymerase</fullName>
    </alternativeName>
    <alternativeName>
        <fullName evidence="11">Peptidoglycan glycosyltransferase MtgA</fullName>
        <shortName evidence="11">PGT</shortName>
    </alternativeName>
</protein>
<dbReference type="OrthoDB" id="9766909at2"/>
<keyword evidence="1 11" id="KW-1003">Cell membrane</keyword>
<keyword evidence="6 11" id="KW-0133">Cell shape</keyword>
<comment type="function">
    <text evidence="11">Peptidoglycan polymerase that catalyzes glycan chain elongation from lipid-linked precursors.</text>
</comment>
<evidence type="ECO:0000256" key="11">
    <source>
        <dbReference type="HAMAP-Rule" id="MF_00766"/>
    </source>
</evidence>
<evidence type="ECO:0000256" key="6">
    <source>
        <dbReference type="ARBA" id="ARBA00022960"/>
    </source>
</evidence>
<keyword evidence="3 11" id="KW-0328">Glycosyltransferase</keyword>
<keyword evidence="7 11" id="KW-0573">Peptidoglycan synthesis</keyword>
<name>A0A4Q2UD21_9HYPH</name>
<evidence type="ECO:0000313" key="13">
    <source>
        <dbReference type="EMBL" id="RYC33181.1"/>
    </source>
</evidence>
<dbReference type="InterPro" id="IPR036950">
    <property type="entry name" value="PBP_transglycosylase"/>
</dbReference>
<keyword evidence="14" id="KW-1185">Reference proteome</keyword>
<evidence type="ECO:0000256" key="7">
    <source>
        <dbReference type="ARBA" id="ARBA00022984"/>
    </source>
</evidence>
<evidence type="ECO:0000256" key="10">
    <source>
        <dbReference type="ARBA" id="ARBA00023316"/>
    </source>
</evidence>
<keyword evidence="5 11" id="KW-0812">Transmembrane</keyword>
<dbReference type="InterPro" id="IPR011812">
    <property type="entry name" value="Pep_trsgly"/>
</dbReference>
<dbReference type="EMBL" id="QYBB01000003">
    <property type="protein sequence ID" value="RYC33181.1"/>
    <property type="molecule type" value="Genomic_DNA"/>
</dbReference>